<dbReference type="Proteomes" id="UP000770161">
    <property type="component" value="Unassembled WGS sequence"/>
</dbReference>
<evidence type="ECO:0000259" key="3">
    <source>
        <dbReference type="PROSITE" id="PS50893"/>
    </source>
</evidence>
<dbReference type="EMBL" id="JAHLZN010000014">
    <property type="protein sequence ID" value="MBU6113976.1"/>
    <property type="molecule type" value="Genomic_DNA"/>
</dbReference>
<comment type="similarity">
    <text evidence="1">Belongs to the ABC transporter superfamily.</text>
</comment>
<dbReference type="PROSITE" id="PS50893">
    <property type="entry name" value="ABC_TRANSPORTER_2"/>
    <property type="match status" value="1"/>
</dbReference>
<evidence type="ECO:0000256" key="2">
    <source>
        <dbReference type="ARBA" id="ARBA00022448"/>
    </source>
</evidence>
<dbReference type="Pfam" id="PF00005">
    <property type="entry name" value="ABC_tran"/>
    <property type="match status" value="1"/>
</dbReference>
<dbReference type="CDD" id="cd03255">
    <property type="entry name" value="ABC_MJ0796_LolCDE_FtsE"/>
    <property type="match status" value="1"/>
</dbReference>
<evidence type="ECO:0000313" key="5">
    <source>
        <dbReference type="Proteomes" id="UP000770161"/>
    </source>
</evidence>
<keyword evidence="4" id="KW-0547">Nucleotide-binding</keyword>
<sequence>MKRLIKLNHITKEYRNGKQSLNVLKGISLDINAGDFVSIVGKSGSGKSTLLNIIGMLDVDFSGEYLFEEKEINRTTDLKLSKFRNQKIGFIFQNFNLIAEYTVLENIYLPSLYSDTKINTEYIQYLIKKLNLEQQVNEYACNLSGGQKQRVAIIRALANKPSLIIADEPTGSLDEKNRNLILNIFRDIHEEGMTIILVTHDPTVAQLSNKKYIMKDGLLYSELGVCDENY</sequence>
<keyword evidence="4" id="KW-0067">ATP-binding</keyword>
<dbReference type="PROSITE" id="PS00211">
    <property type="entry name" value="ABC_TRANSPORTER_1"/>
    <property type="match status" value="1"/>
</dbReference>
<dbReference type="GO" id="GO:0005524">
    <property type="term" value="F:ATP binding"/>
    <property type="evidence" value="ECO:0007669"/>
    <property type="project" value="UniProtKB-KW"/>
</dbReference>
<dbReference type="PANTHER" id="PTHR42798">
    <property type="entry name" value="LIPOPROTEIN-RELEASING SYSTEM ATP-BINDING PROTEIN LOLD"/>
    <property type="match status" value="1"/>
</dbReference>
<dbReference type="InterPro" id="IPR003439">
    <property type="entry name" value="ABC_transporter-like_ATP-bd"/>
</dbReference>
<feature type="domain" description="ABC transporter" evidence="3">
    <location>
        <begin position="5"/>
        <end position="229"/>
    </location>
</feature>
<dbReference type="InterPro" id="IPR017911">
    <property type="entry name" value="MacB-like_ATP-bd"/>
</dbReference>
<comment type="caution">
    <text evidence="4">The sequence shown here is derived from an EMBL/GenBank/DDBJ whole genome shotgun (WGS) entry which is preliminary data.</text>
</comment>
<proteinExistence type="inferred from homology"/>
<organism evidence="4 5">
    <name type="scientific">Mammaliicoccus lentus</name>
    <name type="common">Staphylococcus lentus</name>
    <dbReference type="NCBI Taxonomy" id="42858"/>
    <lineage>
        <taxon>Bacteria</taxon>
        <taxon>Bacillati</taxon>
        <taxon>Bacillota</taxon>
        <taxon>Bacilli</taxon>
        <taxon>Bacillales</taxon>
        <taxon>Staphylococcaceae</taxon>
        <taxon>Mammaliicoccus</taxon>
    </lineage>
</organism>
<keyword evidence="5" id="KW-1185">Reference proteome</keyword>
<dbReference type="SMART" id="SM00382">
    <property type="entry name" value="AAA"/>
    <property type="match status" value="1"/>
</dbReference>
<dbReference type="RefSeq" id="WP_216683640.1">
    <property type="nucleotide sequence ID" value="NZ_JAHLZN010000014.1"/>
</dbReference>
<dbReference type="InterPro" id="IPR017871">
    <property type="entry name" value="ABC_transporter-like_CS"/>
</dbReference>
<evidence type="ECO:0000256" key="1">
    <source>
        <dbReference type="ARBA" id="ARBA00005417"/>
    </source>
</evidence>
<protein>
    <submittedName>
        <fullName evidence="4">ABC transporter ATP-binding protein</fullName>
    </submittedName>
</protein>
<accession>A0ABS6H074</accession>
<evidence type="ECO:0000313" key="4">
    <source>
        <dbReference type="EMBL" id="MBU6113976.1"/>
    </source>
</evidence>
<reference evidence="4 5" key="1">
    <citation type="submission" date="2021-06" db="EMBL/GenBank/DDBJ databases">
        <title>Staphylococcus lentus K169 genome sequencing.</title>
        <authorList>
            <person name="Sundareshan S."/>
            <person name="Akhila D.S."/>
            <person name="Prachi D."/>
            <person name="Sivakumar R."/>
            <person name="Rajendhran J."/>
            <person name="Isloor S."/>
            <person name="Hegde N.R."/>
        </authorList>
    </citation>
    <scope>NUCLEOTIDE SEQUENCE [LARGE SCALE GENOMIC DNA]</scope>
    <source>
        <strain evidence="4 5">K169</strain>
    </source>
</reference>
<gene>
    <name evidence="4" type="ORF">KQ656_08395</name>
</gene>
<keyword evidence="2" id="KW-0813">Transport</keyword>
<dbReference type="InterPro" id="IPR003593">
    <property type="entry name" value="AAA+_ATPase"/>
</dbReference>
<name>A0ABS6H074_MAMLE</name>
<dbReference type="PANTHER" id="PTHR42798:SF6">
    <property type="entry name" value="CELL DIVISION ATP-BINDING PROTEIN FTSE"/>
    <property type="match status" value="1"/>
</dbReference>